<evidence type="ECO:0000313" key="4">
    <source>
        <dbReference type="EMBL" id="MDC7226449.1"/>
    </source>
</evidence>
<sequence length="189" mass="21813">MNANAIDIAENLILTGYLREAKKILSTILLDEPDNDRAVCYMGIVLTETGENEKAIKTLDYYIRKHTDNAEAWEALGCAWFKKGDLAKAEEYLLRAENLSSESPSILRNIGVLYGIQNKPQESHSYIMKSYDLNPYDYRTLYALTYSHLNSKQFEEAKVVIEEALYLDFPEDIRKELELIYTKIQIGWL</sequence>
<dbReference type="SUPFAM" id="SSF48452">
    <property type="entry name" value="TPR-like"/>
    <property type="match status" value="1"/>
</dbReference>
<keyword evidence="2 3" id="KW-0802">TPR repeat</keyword>
<protein>
    <submittedName>
        <fullName evidence="4">Tetratricopeptide repeat protein</fullName>
    </submittedName>
</protein>
<dbReference type="PANTHER" id="PTHR44186:SF1">
    <property type="entry name" value="BARDET-BIEDL SYNDROME 4 PROTEIN"/>
    <property type="match status" value="1"/>
</dbReference>
<dbReference type="Pfam" id="PF13181">
    <property type="entry name" value="TPR_8"/>
    <property type="match status" value="1"/>
</dbReference>
<organism evidence="4 5">
    <name type="scientific">Candidatus Thalassospirochaeta sargassi</name>
    <dbReference type="NCBI Taxonomy" id="3119039"/>
    <lineage>
        <taxon>Bacteria</taxon>
        <taxon>Pseudomonadati</taxon>
        <taxon>Spirochaetota</taxon>
        <taxon>Spirochaetia</taxon>
        <taxon>Spirochaetales</taxon>
        <taxon>Spirochaetaceae</taxon>
        <taxon>Candidatus Thalassospirochaeta</taxon>
    </lineage>
</organism>
<dbReference type="SMART" id="SM00028">
    <property type="entry name" value="TPR"/>
    <property type="match status" value="3"/>
</dbReference>
<comment type="caution">
    <text evidence="4">The sequence shown here is derived from an EMBL/GenBank/DDBJ whole genome shotgun (WGS) entry which is preliminary data.</text>
</comment>
<gene>
    <name evidence="4" type="ORF">PQJ61_06765</name>
</gene>
<dbReference type="PROSITE" id="PS50005">
    <property type="entry name" value="TPR"/>
    <property type="match status" value="1"/>
</dbReference>
<dbReference type="EMBL" id="JAQQAL010000011">
    <property type="protein sequence ID" value="MDC7226449.1"/>
    <property type="molecule type" value="Genomic_DNA"/>
</dbReference>
<dbReference type="Pfam" id="PF13432">
    <property type="entry name" value="TPR_16"/>
    <property type="match status" value="1"/>
</dbReference>
<dbReference type="Proteomes" id="UP001221217">
    <property type="component" value="Unassembled WGS sequence"/>
</dbReference>
<dbReference type="Gene3D" id="1.25.40.10">
    <property type="entry name" value="Tetratricopeptide repeat domain"/>
    <property type="match status" value="1"/>
</dbReference>
<evidence type="ECO:0000256" key="2">
    <source>
        <dbReference type="ARBA" id="ARBA00022803"/>
    </source>
</evidence>
<feature type="repeat" description="TPR" evidence="3">
    <location>
        <begin position="70"/>
        <end position="103"/>
    </location>
</feature>
<dbReference type="PANTHER" id="PTHR44186">
    <property type="match status" value="1"/>
</dbReference>
<evidence type="ECO:0000256" key="1">
    <source>
        <dbReference type="ARBA" id="ARBA00022737"/>
    </source>
</evidence>
<accession>A0AAJ1IE32</accession>
<evidence type="ECO:0000256" key="3">
    <source>
        <dbReference type="PROSITE-ProRule" id="PRU00339"/>
    </source>
</evidence>
<reference evidence="4 5" key="1">
    <citation type="submission" date="2022-12" db="EMBL/GenBank/DDBJ databases">
        <title>Metagenome assembled genome from gulf of manar.</title>
        <authorList>
            <person name="Kohli P."/>
            <person name="Pk S."/>
            <person name="Venkata Ramana C."/>
            <person name="Sasikala C."/>
        </authorList>
    </citation>
    <scope>NUCLEOTIDE SEQUENCE [LARGE SCALE GENOMIC DNA]</scope>
    <source>
        <strain evidence="4">JB008</strain>
    </source>
</reference>
<keyword evidence="1" id="KW-0677">Repeat</keyword>
<dbReference type="InterPro" id="IPR011990">
    <property type="entry name" value="TPR-like_helical_dom_sf"/>
</dbReference>
<name>A0AAJ1IE32_9SPIO</name>
<proteinExistence type="predicted"/>
<dbReference type="AlphaFoldDB" id="A0AAJ1IE32"/>
<dbReference type="InterPro" id="IPR019734">
    <property type="entry name" value="TPR_rpt"/>
</dbReference>
<evidence type="ECO:0000313" key="5">
    <source>
        <dbReference type="Proteomes" id="UP001221217"/>
    </source>
</evidence>